<keyword evidence="2" id="KW-0689">Ribosomal protein</keyword>
<keyword evidence="3" id="KW-0687">Ribonucleoprotein</keyword>
<sequence>HRIENLRRRRRHLVASHPVRLSRPSDPAASPPAKMVAFRFHQYQVVGRGLPTPTDEHPKIFRMKLWATNEVRAKSKFWYFLRKLKKVKKSNGQILAINEIFEKNPTTIKNYGIWLRYQSRTGYHNMYKEYRDTTLNGAVEQMYTEMASRHRVRSPCIQIIKTATVHFKLCKRDNTKQFHKSDIRFPLVYRKVRPPTRKLKTTFKASRPNLFM</sequence>
<dbReference type="OrthoDB" id="723469at2759"/>
<feature type="domain" description="Large ribosomal subunit protein eL20" evidence="4">
    <location>
        <begin position="41"/>
        <end position="162"/>
    </location>
</feature>
<dbReference type="PANTHER" id="PTHR10052">
    <property type="entry name" value="60S RIBOSOMAL PROTEIN L18A"/>
    <property type="match status" value="1"/>
</dbReference>
<dbReference type="InterPro" id="IPR028877">
    <property type="entry name" value="Ribosomal_eL20"/>
</dbReference>
<dbReference type="PIRSF" id="PIRSF002190">
    <property type="entry name" value="Ribosomal_L18a"/>
    <property type="match status" value="1"/>
</dbReference>
<evidence type="ECO:0000259" key="4">
    <source>
        <dbReference type="Pfam" id="PF01775"/>
    </source>
</evidence>
<dbReference type="FunFam" id="3.10.20.10:FF:000001">
    <property type="entry name" value="60S ribosomal protein L18a"/>
    <property type="match status" value="1"/>
</dbReference>
<name>A0A5J9VG89_9POAL</name>
<comment type="similarity">
    <text evidence="1">Belongs to the eukaryotic ribosomal protein eL20 family.</text>
</comment>
<dbReference type="InterPro" id="IPR023573">
    <property type="entry name" value="Ribosomal_eL20_dom"/>
</dbReference>
<dbReference type="AlphaFoldDB" id="A0A5J9VG89"/>
<proteinExistence type="inferred from homology"/>
<evidence type="ECO:0000313" key="5">
    <source>
        <dbReference type="EMBL" id="TVU35083.1"/>
    </source>
</evidence>
<dbReference type="Proteomes" id="UP000324897">
    <property type="component" value="Unassembled WGS sequence"/>
</dbReference>
<dbReference type="GO" id="GO:0005840">
    <property type="term" value="C:ribosome"/>
    <property type="evidence" value="ECO:0007669"/>
    <property type="project" value="UniProtKB-KW"/>
</dbReference>
<gene>
    <name evidence="5" type="ORF">EJB05_16952</name>
</gene>
<accession>A0A5J9VG89</accession>
<feature type="non-terminal residue" evidence="5">
    <location>
        <position position="1"/>
    </location>
</feature>
<keyword evidence="6" id="KW-1185">Reference proteome</keyword>
<dbReference type="SUPFAM" id="SSF160374">
    <property type="entry name" value="RplX-like"/>
    <property type="match status" value="1"/>
</dbReference>
<reference evidence="5 6" key="1">
    <citation type="journal article" date="2019" name="Sci. Rep.">
        <title>A high-quality genome of Eragrostis curvula grass provides insights into Poaceae evolution and supports new strategies to enhance forage quality.</title>
        <authorList>
            <person name="Carballo J."/>
            <person name="Santos B.A.C.M."/>
            <person name="Zappacosta D."/>
            <person name="Garbus I."/>
            <person name="Selva J.P."/>
            <person name="Gallo C.A."/>
            <person name="Diaz A."/>
            <person name="Albertini E."/>
            <person name="Caccamo M."/>
            <person name="Echenique V."/>
        </authorList>
    </citation>
    <scope>NUCLEOTIDE SEQUENCE [LARGE SCALE GENOMIC DNA]</scope>
    <source>
        <strain evidence="6">cv. Victoria</strain>
        <tissue evidence="5">Leaf</tissue>
    </source>
</reference>
<dbReference type="Gene3D" id="3.10.20.10">
    <property type="match status" value="2"/>
</dbReference>
<organism evidence="5 6">
    <name type="scientific">Eragrostis curvula</name>
    <name type="common">weeping love grass</name>
    <dbReference type="NCBI Taxonomy" id="38414"/>
    <lineage>
        <taxon>Eukaryota</taxon>
        <taxon>Viridiplantae</taxon>
        <taxon>Streptophyta</taxon>
        <taxon>Embryophyta</taxon>
        <taxon>Tracheophyta</taxon>
        <taxon>Spermatophyta</taxon>
        <taxon>Magnoliopsida</taxon>
        <taxon>Liliopsida</taxon>
        <taxon>Poales</taxon>
        <taxon>Poaceae</taxon>
        <taxon>PACMAD clade</taxon>
        <taxon>Chloridoideae</taxon>
        <taxon>Eragrostideae</taxon>
        <taxon>Eragrostidinae</taxon>
        <taxon>Eragrostis</taxon>
    </lineage>
</organism>
<protein>
    <recommendedName>
        <fullName evidence="4">Large ribosomal subunit protein eL20 domain-containing protein</fullName>
    </recommendedName>
</protein>
<dbReference type="GO" id="GO:1990904">
    <property type="term" value="C:ribonucleoprotein complex"/>
    <property type="evidence" value="ECO:0007669"/>
    <property type="project" value="UniProtKB-KW"/>
</dbReference>
<evidence type="ECO:0000256" key="3">
    <source>
        <dbReference type="ARBA" id="ARBA00023274"/>
    </source>
</evidence>
<dbReference type="GO" id="GO:0003735">
    <property type="term" value="F:structural constituent of ribosome"/>
    <property type="evidence" value="ECO:0007669"/>
    <property type="project" value="InterPro"/>
</dbReference>
<evidence type="ECO:0000256" key="1">
    <source>
        <dbReference type="ARBA" id="ARBA00009362"/>
    </source>
</evidence>
<dbReference type="Pfam" id="PF01775">
    <property type="entry name" value="Ribosomal_L18A"/>
    <property type="match status" value="1"/>
</dbReference>
<dbReference type="HAMAP" id="MF_00273">
    <property type="entry name" value="Ribosomal_eL20"/>
    <property type="match status" value="1"/>
</dbReference>
<dbReference type="GO" id="GO:0006412">
    <property type="term" value="P:translation"/>
    <property type="evidence" value="ECO:0007669"/>
    <property type="project" value="InterPro"/>
</dbReference>
<comment type="caution">
    <text evidence="5">The sequence shown here is derived from an EMBL/GenBank/DDBJ whole genome shotgun (WGS) entry which is preliminary data.</text>
</comment>
<dbReference type="FunFam" id="3.10.20.10:FF:000002">
    <property type="entry name" value="60S ribosomal protein L18a"/>
    <property type="match status" value="1"/>
</dbReference>
<evidence type="ECO:0000256" key="2">
    <source>
        <dbReference type="ARBA" id="ARBA00022980"/>
    </source>
</evidence>
<dbReference type="EMBL" id="RWGY01000009">
    <property type="protein sequence ID" value="TVU35083.1"/>
    <property type="molecule type" value="Genomic_DNA"/>
</dbReference>
<dbReference type="Gramene" id="TVU35083">
    <property type="protein sequence ID" value="TVU35083"/>
    <property type="gene ID" value="EJB05_16952"/>
</dbReference>
<dbReference type="InterPro" id="IPR021138">
    <property type="entry name" value="Ribosomal_eL20_eukaryotes"/>
</dbReference>
<evidence type="ECO:0000313" key="6">
    <source>
        <dbReference type="Proteomes" id="UP000324897"/>
    </source>
</evidence>